<dbReference type="RefSeq" id="WP_091981022.1">
    <property type="nucleotide sequence ID" value="NZ_FOLO01000005.1"/>
</dbReference>
<organism evidence="1 2">
    <name type="scientific">Pseudoalteromonas denitrificans DSM 6059</name>
    <dbReference type="NCBI Taxonomy" id="1123010"/>
    <lineage>
        <taxon>Bacteria</taxon>
        <taxon>Pseudomonadati</taxon>
        <taxon>Pseudomonadota</taxon>
        <taxon>Gammaproteobacteria</taxon>
        <taxon>Alteromonadales</taxon>
        <taxon>Pseudoalteromonadaceae</taxon>
        <taxon>Pseudoalteromonas</taxon>
    </lineage>
</organism>
<proteinExistence type="predicted"/>
<evidence type="ECO:0000313" key="2">
    <source>
        <dbReference type="Proteomes" id="UP000198862"/>
    </source>
</evidence>
<dbReference type="Proteomes" id="UP000198862">
    <property type="component" value="Unassembled WGS sequence"/>
</dbReference>
<keyword evidence="2" id="KW-1185">Reference proteome</keyword>
<evidence type="ECO:0000313" key="1">
    <source>
        <dbReference type="EMBL" id="SFC15370.1"/>
    </source>
</evidence>
<sequence>MKIEHTFSTNLRNILQKNNISPEQLCEAFEKTNHTGHGLTLRTIKSYISLSASTKINPSLKTLQAIITGLTALGVETSLPVLFSGKNNQITSKHLLESVKYLAISQNDISDKDLITFFDVFNKLGADKILMSAHVLNATEHNQAEKISEKFDEQK</sequence>
<name>A0A1I1H2G5_9GAMM</name>
<protein>
    <submittedName>
        <fullName evidence="1">Uncharacterized protein</fullName>
    </submittedName>
</protein>
<accession>A0A1I1H2G5</accession>
<gene>
    <name evidence="1" type="ORF">SAMN02745724_01040</name>
</gene>
<dbReference type="AlphaFoldDB" id="A0A1I1H2G5"/>
<reference evidence="1 2" key="1">
    <citation type="submission" date="2016-10" db="EMBL/GenBank/DDBJ databases">
        <authorList>
            <person name="de Groot N.N."/>
        </authorList>
    </citation>
    <scope>NUCLEOTIDE SEQUENCE [LARGE SCALE GENOMIC DNA]</scope>
    <source>
        <strain evidence="1 2">DSM 6059</strain>
    </source>
</reference>
<dbReference type="EMBL" id="FOLO01000005">
    <property type="protein sequence ID" value="SFC15370.1"/>
    <property type="molecule type" value="Genomic_DNA"/>
</dbReference>